<dbReference type="Proteomes" id="UP001203687">
    <property type="component" value="Unassembled WGS sequence"/>
</dbReference>
<feature type="non-terminal residue" evidence="10">
    <location>
        <position position="218"/>
    </location>
</feature>
<keyword evidence="3 8" id="KW-1134">Transmembrane beta strand</keyword>
<keyword evidence="10" id="KW-0675">Receptor</keyword>
<evidence type="ECO:0000313" key="11">
    <source>
        <dbReference type="Proteomes" id="UP001203687"/>
    </source>
</evidence>
<evidence type="ECO:0000256" key="7">
    <source>
        <dbReference type="ARBA" id="ARBA00023237"/>
    </source>
</evidence>
<comment type="caution">
    <text evidence="10">The sequence shown here is derived from an EMBL/GenBank/DDBJ whole genome shotgun (WGS) entry which is preliminary data.</text>
</comment>
<evidence type="ECO:0000313" key="10">
    <source>
        <dbReference type="EMBL" id="MCK8482346.1"/>
    </source>
</evidence>
<keyword evidence="2 8" id="KW-0813">Transport</keyword>
<keyword evidence="5" id="KW-0798">TonB box</keyword>
<evidence type="ECO:0000256" key="6">
    <source>
        <dbReference type="ARBA" id="ARBA00023136"/>
    </source>
</evidence>
<dbReference type="RefSeq" id="WP_248414055.1">
    <property type="nucleotide sequence ID" value="NZ_JALPQF010000070.1"/>
</dbReference>
<keyword evidence="4 8" id="KW-0812">Transmembrane</keyword>
<evidence type="ECO:0000256" key="1">
    <source>
        <dbReference type="ARBA" id="ARBA00004571"/>
    </source>
</evidence>
<keyword evidence="7 8" id="KW-0998">Cell outer membrane</keyword>
<protein>
    <submittedName>
        <fullName evidence="10">TonB-dependent receptor</fullName>
    </submittedName>
</protein>
<dbReference type="InterPro" id="IPR039426">
    <property type="entry name" value="TonB-dep_rcpt-like"/>
</dbReference>
<evidence type="ECO:0000256" key="2">
    <source>
        <dbReference type="ARBA" id="ARBA00022448"/>
    </source>
</evidence>
<keyword evidence="6 8" id="KW-0472">Membrane</keyword>
<dbReference type="Gene3D" id="2.40.170.20">
    <property type="entry name" value="TonB-dependent receptor, beta-barrel domain"/>
    <property type="match status" value="1"/>
</dbReference>
<evidence type="ECO:0000256" key="4">
    <source>
        <dbReference type="ARBA" id="ARBA00022692"/>
    </source>
</evidence>
<gene>
    <name evidence="10" type="ORF">MUY34_17105</name>
</gene>
<comment type="subcellular location">
    <subcellularLocation>
        <location evidence="1 8">Cell outer membrane</location>
        <topology evidence="1 8">Multi-pass membrane protein</topology>
    </subcellularLocation>
</comment>
<accession>A0ABT0HD87</accession>
<dbReference type="InterPro" id="IPR036942">
    <property type="entry name" value="Beta-barrel_TonB_sf"/>
</dbReference>
<comment type="similarity">
    <text evidence="8">Belongs to the TonB-dependent receptor family.</text>
</comment>
<sequence length="218" mass="23674">MEDSVFDQLKLRASYGTTGNQRIIDAAGQFAYFVGPDLTENFFNTGGQYGGVNGLTVGQIGNNDLKWETVIQANIGLDFALFNNRLRGAFDVYKKTTEDLFLQTNIAPSINGGQTLLSANVGELENRGFDVELHYDLFKSKEEDGLNVTLNLVGNYNKQEIISLGSQGDVDQTIGVGGPIGEIFAAPYMGVNPANGNMLFLDIDGNLTEDITTNDQRA</sequence>
<dbReference type="Pfam" id="PF00593">
    <property type="entry name" value="TonB_dep_Rec_b-barrel"/>
    <property type="match status" value="1"/>
</dbReference>
<name>A0ABT0HD87_9FLAO</name>
<evidence type="ECO:0000259" key="9">
    <source>
        <dbReference type="Pfam" id="PF00593"/>
    </source>
</evidence>
<dbReference type="InterPro" id="IPR000531">
    <property type="entry name" value="Beta-barrel_TonB"/>
</dbReference>
<reference evidence="10" key="1">
    <citation type="submission" date="2022-04" db="EMBL/GenBank/DDBJ databases">
        <authorList>
            <person name="Ren T."/>
        </authorList>
    </citation>
    <scope>NUCLEOTIDE SEQUENCE</scope>
    <source>
        <strain evidence="10">F63249</strain>
    </source>
</reference>
<dbReference type="EMBL" id="JALPQF010000070">
    <property type="protein sequence ID" value="MCK8482346.1"/>
    <property type="molecule type" value="Genomic_DNA"/>
</dbReference>
<evidence type="ECO:0000256" key="8">
    <source>
        <dbReference type="PROSITE-ProRule" id="PRU01360"/>
    </source>
</evidence>
<organism evidence="10 11">
    <name type="scientific">Psychroserpens algicola</name>
    <dbReference type="NCBI Taxonomy" id="1719034"/>
    <lineage>
        <taxon>Bacteria</taxon>
        <taxon>Pseudomonadati</taxon>
        <taxon>Bacteroidota</taxon>
        <taxon>Flavobacteriia</taxon>
        <taxon>Flavobacteriales</taxon>
        <taxon>Flavobacteriaceae</taxon>
        <taxon>Psychroserpens</taxon>
    </lineage>
</organism>
<dbReference type="SUPFAM" id="SSF56935">
    <property type="entry name" value="Porins"/>
    <property type="match status" value="1"/>
</dbReference>
<evidence type="ECO:0000256" key="3">
    <source>
        <dbReference type="ARBA" id="ARBA00022452"/>
    </source>
</evidence>
<proteinExistence type="inferred from homology"/>
<feature type="domain" description="TonB-dependent receptor-like beta-barrel" evidence="9">
    <location>
        <begin position="6"/>
        <end position="166"/>
    </location>
</feature>
<evidence type="ECO:0000256" key="5">
    <source>
        <dbReference type="ARBA" id="ARBA00023077"/>
    </source>
</evidence>
<dbReference type="PROSITE" id="PS52016">
    <property type="entry name" value="TONB_DEPENDENT_REC_3"/>
    <property type="match status" value="1"/>
</dbReference>
<keyword evidence="11" id="KW-1185">Reference proteome</keyword>